<dbReference type="EMBL" id="MU005783">
    <property type="protein sequence ID" value="KAF2704309.1"/>
    <property type="molecule type" value="Genomic_DNA"/>
</dbReference>
<evidence type="ECO:0000256" key="1">
    <source>
        <dbReference type="SAM" id="MobiDB-lite"/>
    </source>
</evidence>
<dbReference type="OrthoDB" id="4764735at2759"/>
<reference evidence="2" key="1">
    <citation type="journal article" date="2020" name="Stud. Mycol.">
        <title>101 Dothideomycetes genomes: a test case for predicting lifestyles and emergence of pathogens.</title>
        <authorList>
            <person name="Haridas S."/>
            <person name="Albert R."/>
            <person name="Binder M."/>
            <person name="Bloem J."/>
            <person name="Labutti K."/>
            <person name="Salamov A."/>
            <person name="Andreopoulos B."/>
            <person name="Baker S."/>
            <person name="Barry K."/>
            <person name="Bills G."/>
            <person name="Bluhm B."/>
            <person name="Cannon C."/>
            <person name="Castanera R."/>
            <person name="Culley D."/>
            <person name="Daum C."/>
            <person name="Ezra D."/>
            <person name="Gonzalez J."/>
            <person name="Henrissat B."/>
            <person name="Kuo A."/>
            <person name="Liang C."/>
            <person name="Lipzen A."/>
            <person name="Lutzoni F."/>
            <person name="Magnuson J."/>
            <person name="Mondo S."/>
            <person name="Nolan M."/>
            <person name="Ohm R."/>
            <person name="Pangilinan J."/>
            <person name="Park H.-J."/>
            <person name="Ramirez L."/>
            <person name="Alfaro M."/>
            <person name="Sun H."/>
            <person name="Tritt A."/>
            <person name="Yoshinaga Y."/>
            <person name="Zwiers L.-H."/>
            <person name="Turgeon B."/>
            <person name="Goodwin S."/>
            <person name="Spatafora J."/>
            <person name="Crous P."/>
            <person name="Grigoriev I."/>
        </authorList>
    </citation>
    <scope>NUCLEOTIDE SEQUENCE</scope>
    <source>
        <strain evidence="2">CBS 279.74</strain>
    </source>
</reference>
<feature type="region of interest" description="Disordered" evidence="1">
    <location>
        <begin position="332"/>
        <end position="375"/>
    </location>
</feature>
<evidence type="ECO:0000313" key="3">
    <source>
        <dbReference type="Proteomes" id="UP000799428"/>
    </source>
</evidence>
<name>A0A6G1JUM5_9PLEO</name>
<gene>
    <name evidence="2" type="ORF">K504DRAFT_462878</name>
</gene>
<organism evidence="2 3">
    <name type="scientific">Pleomassaria siparia CBS 279.74</name>
    <dbReference type="NCBI Taxonomy" id="1314801"/>
    <lineage>
        <taxon>Eukaryota</taxon>
        <taxon>Fungi</taxon>
        <taxon>Dikarya</taxon>
        <taxon>Ascomycota</taxon>
        <taxon>Pezizomycotina</taxon>
        <taxon>Dothideomycetes</taxon>
        <taxon>Pleosporomycetidae</taxon>
        <taxon>Pleosporales</taxon>
        <taxon>Pleomassariaceae</taxon>
        <taxon>Pleomassaria</taxon>
    </lineage>
</organism>
<sequence>MRGTSSNTSFFSFGPGDSFISKSFEGLRYRNLPSALHKLIAGGSVVDVHWAALGPVSESWVLSFTDVNGKGNLGWGVSTPPSLQQILETLTPTQHLRVFLGPMGSKTIEPSFIAWDPTVIRWIGLPPTLESTIQSWLTPSGWKSGAPKTMTWNDRGSCFAKSEFDEVVYRMGSREGMDDDDWPPFQDTVREWDGETGFKWSDVAYLNLDSRNSDQFIAIRTDGTWAGSIDADANEEALEAFALNFFARLKSTRSASSKPKAKPTPQPKSQQRPQQQNTRNNSYRNGSGGANGGTSPPPVGINTIPSAVSQQDYNRWATDTAIMLSQAVIANNAPTSNSETPTQPSKARSRPPKKIQIRSGFSPNRSPSPGGTGQLLTTFPYLPTTSTTCPLPSCLHFKSDPAGLRACKHDIERMLRASGLYNYEWLRQERIRWHPDRFGRLCDESFRERGRRVAEEMFKIVDGLVGEAEEERDG</sequence>
<protein>
    <submittedName>
        <fullName evidence="2">Uncharacterized protein</fullName>
    </submittedName>
</protein>
<proteinExistence type="predicted"/>
<feature type="compositionally biased region" description="Polar residues" evidence="1">
    <location>
        <begin position="359"/>
        <end position="369"/>
    </location>
</feature>
<feature type="compositionally biased region" description="Polar residues" evidence="1">
    <location>
        <begin position="332"/>
        <end position="346"/>
    </location>
</feature>
<dbReference type="AlphaFoldDB" id="A0A6G1JUM5"/>
<dbReference type="Proteomes" id="UP000799428">
    <property type="component" value="Unassembled WGS sequence"/>
</dbReference>
<feature type="region of interest" description="Disordered" evidence="1">
    <location>
        <begin position="252"/>
        <end position="305"/>
    </location>
</feature>
<keyword evidence="3" id="KW-1185">Reference proteome</keyword>
<accession>A0A6G1JUM5</accession>
<evidence type="ECO:0000313" key="2">
    <source>
        <dbReference type="EMBL" id="KAF2704309.1"/>
    </source>
</evidence>
<feature type="compositionally biased region" description="Basic residues" evidence="1">
    <location>
        <begin position="347"/>
        <end position="356"/>
    </location>
</feature>
<feature type="compositionally biased region" description="Low complexity" evidence="1">
    <location>
        <begin position="267"/>
        <end position="282"/>
    </location>
</feature>